<dbReference type="InterPro" id="IPR051785">
    <property type="entry name" value="MMCE/EMCE_epimerase"/>
</dbReference>
<dbReference type="SUPFAM" id="SSF54593">
    <property type="entry name" value="Glyoxalase/Bleomycin resistance protein/Dihydroxybiphenyl dioxygenase"/>
    <property type="match status" value="1"/>
</dbReference>
<accession>A0A4R6SC98</accession>
<keyword evidence="3" id="KW-0456">Lyase</keyword>
<dbReference type="InterPro" id="IPR037523">
    <property type="entry name" value="VOC_core"/>
</dbReference>
<dbReference type="PROSITE" id="PS51819">
    <property type="entry name" value="VOC"/>
    <property type="match status" value="1"/>
</dbReference>
<keyword evidence="3" id="KW-0223">Dioxygenase</keyword>
<reference evidence="3 4" key="1">
    <citation type="submission" date="2019-03" db="EMBL/GenBank/DDBJ databases">
        <title>Genomic Encyclopedia of Type Strains, Phase IV (KMG-IV): sequencing the most valuable type-strain genomes for metagenomic binning, comparative biology and taxonomic classification.</title>
        <authorList>
            <person name="Goeker M."/>
        </authorList>
    </citation>
    <scope>NUCLEOTIDE SEQUENCE [LARGE SCALE GENOMIC DNA]</scope>
    <source>
        <strain evidence="3 4">DSM 45361</strain>
    </source>
</reference>
<dbReference type="InterPro" id="IPR029068">
    <property type="entry name" value="Glyas_Bleomycin-R_OHBP_Dase"/>
</dbReference>
<comment type="caution">
    <text evidence="3">The sequence shown here is derived from an EMBL/GenBank/DDBJ whole genome shotgun (WGS) entry which is preliminary data.</text>
</comment>
<evidence type="ECO:0000259" key="2">
    <source>
        <dbReference type="PROSITE" id="PS51819"/>
    </source>
</evidence>
<evidence type="ECO:0000313" key="4">
    <source>
        <dbReference type="Proteomes" id="UP000295444"/>
    </source>
</evidence>
<feature type="domain" description="VOC" evidence="2">
    <location>
        <begin position="5"/>
        <end position="143"/>
    </location>
</feature>
<dbReference type="PANTHER" id="PTHR43048:SF5">
    <property type="entry name" value="BLR5325 PROTEIN"/>
    <property type="match status" value="1"/>
</dbReference>
<sequence>MGVRSMDHVNITVSDLDAAIAFFQDIGLELEGGKMAVEGEWVENIIALDGVREDIAMLRTPDGSKVELCQFHTPVDDREADAAPANRLGLRSVAFVVDDAQAVVDELGRKGYGLVGKLQNFEDMFLIGYVRGPDGIIVSINQEL</sequence>
<proteinExistence type="predicted"/>
<evidence type="ECO:0000256" key="1">
    <source>
        <dbReference type="ARBA" id="ARBA00022723"/>
    </source>
</evidence>
<dbReference type="EMBL" id="SNXZ01000003">
    <property type="protein sequence ID" value="TDP97244.1"/>
    <property type="molecule type" value="Genomic_DNA"/>
</dbReference>
<keyword evidence="1" id="KW-0479">Metal-binding</keyword>
<protein>
    <submittedName>
        <fullName evidence="3">Catechol 2,3-dioxygenase-like lactoylglutathione lyase family enzyme</fullName>
    </submittedName>
</protein>
<gene>
    <name evidence="3" type="ORF">EV186_103207</name>
</gene>
<keyword evidence="3" id="KW-0560">Oxidoreductase</keyword>
<dbReference type="GO" id="GO:0046872">
    <property type="term" value="F:metal ion binding"/>
    <property type="evidence" value="ECO:0007669"/>
    <property type="project" value="UniProtKB-KW"/>
</dbReference>
<evidence type="ECO:0000313" key="3">
    <source>
        <dbReference type="EMBL" id="TDP97244.1"/>
    </source>
</evidence>
<dbReference type="Pfam" id="PF13669">
    <property type="entry name" value="Glyoxalase_4"/>
    <property type="match status" value="1"/>
</dbReference>
<organism evidence="3 4">
    <name type="scientific">Labedaea rhizosphaerae</name>
    <dbReference type="NCBI Taxonomy" id="598644"/>
    <lineage>
        <taxon>Bacteria</taxon>
        <taxon>Bacillati</taxon>
        <taxon>Actinomycetota</taxon>
        <taxon>Actinomycetes</taxon>
        <taxon>Pseudonocardiales</taxon>
        <taxon>Pseudonocardiaceae</taxon>
        <taxon>Labedaea</taxon>
    </lineage>
</organism>
<keyword evidence="4" id="KW-1185">Reference proteome</keyword>
<dbReference type="GO" id="GO:0004493">
    <property type="term" value="F:methylmalonyl-CoA epimerase activity"/>
    <property type="evidence" value="ECO:0007669"/>
    <property type="project" value="TreeGrafter"/>
</dbReference>
<dbReference type="Gene3D" id="3.10.180.10">
    <property type="entry name" value="2,3-Dihydroxybiphenyl 1,2-Dioxygenase, domain 1"/>
    <property type="match status" value="1"/>
</dbReference>
<name>A0A4R6SC98_LABRH</name>
<dbReference type="GO" id="GO:0046491">
    <property type="term" value="P:L-methylmalonyl-CoA metabolic process"/>
    <property type="evidence" value="ECO:0007669"/>
    <property type="project" value="TreeGrafter"/>
</dbReference>
<dbReference type="AlphaFoldDB" id="A0A4R6SC98"/>
<dbReference type="GO" id="GO:0051213">
    <property type="term" value="F:dioxygenase activity"/>
    <property type="evidence" value="ECO:0007669"/>
    <property type="project" value="UniProtKB-KW"/>
</dbReference>
<dbReference type="Proteomes" id="UP000295444">
    <property type="component" value="Unassembled WGS sequence"/>
</dbReference>
<dbReference type="OrthoDB" id="7187210at2"/>
<dbReference type="GO" id="GO:0016829">
    <property type="term" value="F:lyase activity"/>
    <property type="evidence" value="ECO:0007669"/>
    <property type="project" value="UniProtKB-KW"/>
</dbReference>
<dbReference type="PANTHER" id="PTHR43048">
    <property type="entry name" value="METHYLMALONYL-COA EPIMERASE"/>
    <property type="match status" value="1"/>
</dbReference>